<comment type="caution">
    <text evidence="2">The sequence shown here is derived from an EMBL/GenBank/DDBJ whole genome shotgun (WGS) entry which is preliminary data.</text>
</comment>
<organism evidence="2 3">
    <name type="scientific">Anaerobacillus arseniciselenatis</name>
    <dbReference type="NCBI Taxonomy" id="85682"/>
    <lineage>
        <taxon>Bacteria</taxon>
        <taxon>Bacillati</taxon>
        <taxon>Bacillota</taxon>
        <taxon>Bacilli</taxon>
        <taxon>Bacillales</taxon>
        <taxon>Bacillaceae</taxon>
        <taxon>Anaerobacillus</taxon>
    </lineage>
</organism>
<evidence type="ECO:0000313" key="3">
    <source>
        <dbReference type="Proteomes" id="UP000180098"/>
    </source>
</evidence>
<evidence type="ECO:0000313" key="2">
    <source>
        <dbReference type="EMBL" id="OIJ09474.1"/>
    </source>
</evidence>
<feature type="transmembrane region" description="Helical" evidence="1">
    <location>
        <begin position="44"/>
        <end position="62"/>
    </location>
</feature>
<dbReference type="EMBL" id="MLQQ01000044">
    <property type="protein sequence ID" value="OIJ09474.1"/>
    <property type="molecule type" value="Genomic_DNA"/>
</dbReference>
<sequence>MSSASTVLGGWRTQSTKKVERFSSTRLVEDGKWNNEGGKVGMKIKIFFVLIVISIGFSFYYFNEYKIENDKEAIQSSLKVWLNRGSSVEVLEPNVLKVVQLENTKSYVSLFQLQEGNYGYANLIKGINGKLKIISSGQGSNIIHHQILETNRGKYIVLYGKNPNMEINSISVNSRIEEHNFKINVPTEKSFLIYKKVPDNFENPLLDEFILFDENGKEIELYQ</sequence>
<name>A0A1S2LAY3_9BACI</name>
<dbReference type="Proteomes" id="UP000180098">
    <property type="component" value="Unassembled WGS sequence"/>
</dbReference>
<proteinExistence type="predicted"/>
<keyword evidence="1" id="KW-0472">Membrane</keyword>
<dbReference type="OrthoDB" id="2878044at2"/>
<protein>
    <submittedName>
        <fullName evidence="2">Uncharacterized protein</fullName>
    </submittedName>
</protein>
<gene>
    <name evidence="2" type="ORF">BKP35_16600</name>
</gene>
<accession>A0A1S2LAY3</accession>
<evidence type="ECO:0000256" key="1">
    <source>
        <dbReference type="SAM" id="Phobius"/>
    </source>
</evidence>
<reference evidence="2 3" key="1">
    <citation type="submission" date="2016-10" db="EMBL/GenBank/DDBJ databases">
        <title>Draft genome sequences of four alkaliphilic bacteria belonging to the Anaerobacillus genus.</title>
        <authorList>
            <person name="Bassil N.M."/>
            <person name="Lloyd J.R."/>
        </authorList>
    </citation>
    <scope>NUCLEOTIDE SEQUENCE [LARGE SCALE GENOMIC DNA]</scope>
    <source>
        <strain evidence="2 3">DSM 15340</strain>
    </source>
</reference>
<keyword evidence="3" id="KW-1185">Reference proteome</keyword>
<dbReference type="AlphaFoldDB" id="A0A1S2LAY3"/>
<keyword evidence="1" id="KW-0812">Transmembrane</keyword>
<keyword evidence="1" id="KW-1133">Transmembrane helix</keyword>